<keyword evidence="11" id="KW-1185">Reference proteome</keyword>
<protein>
    <submittedName>
        <fullName evidence="10">Sec-independent protein translocase protein TatA</fullName>
    </submittedName>
</protein>
<evidence type="ECO:0000256" key="2">
    <source>
        <dbReference type="ARBA" id="ARBA00022448"/>
    </source>
</evidence>
<keyword evidence="6" id="KW-0811">Translocation</keyword>
<evidence type="ECO:0000256" key="3">
    <source>
        <dbReference type="ARBA" id="ARBA00022692"/>
    </source>
</evidence>
<gene>
    <name evidence="10" type="primary">tatA_2</name>
    <name evidence="10" type="ORF">LzC2_02550</name>
</gene>
<feature type="region of interest" description="Disordered" evidence="8">
    <location>
        <begin position="47"/>
        <end position="73"/>
    </location>
</feature>
<evidence type="ECO:0000313" key="11">
    <source>
        <dbReference type="Proteomes" id="UP000609651"/>
    </source>
</evidence>
<evidence type="ECO:0000256" key="9">
    <source>
        <dbReference type="SAM" id="Phobius"/>
    </source>
</evidence>
<name>A0ABX1V7M2_9PLAN</name>
<accession>A0ABX1V7M2</accession>
<feature type="transmembrane region" description="Helical" evidence="9">
    <location>
        <begin position="6"/>
        <end position="29"/>
    </location>
</feature>
<dbReference type="Gene3D" id="1.20.5.3310">
    <property type="match status" value="1"/>
</dbReference>
<dbReference type="InterPro" id="IPR003369">
    <property type="entry name" value="TatA/B/E"/>
</dbReference>
<keyword evidence="3 9" id="KW-0812">Transmembrane</keyword>
<keyword evidence="2" id="KW-0813">Transport</keyword>
<dbReference type="Pfam" id="PF02416">
    <property type="entry name" value="TatA_B_E"/>
    <property type="match status" value="1"/>
</dbReference>
<comment type="caution">
    <text evidence="10">The sequence shown here is derived from an EMBL/GenBank/DDBJ whole genome shotgun (WGS) entry which is preliminary data.</text>
</comment>
<dbReference type="Proteomes" id="UP000609651">
    <property type="component" value="Unassembled WGS sequence"/>
</dbReference>
<keyword evidence="5 9" id="KW-1133">Transmembrane helix</keyword>
<evidence type="ECO:0000313" key="10">
    <source>
        <dbReference type="EMBL" id="NNJ24205.1"/>
    </source>
</evidence>
<evidence type="ECO:0000256" key="7">
    <source>
        <dbReference type="ARBA" id="ARBA00023136"/>
    </source>
</evidence>
<feature type="compositionally biased region" description="Polar residues" evidence="8">
    <location>
        <begin position="64"/>
        <end position="73"/>
    </location>
</feature>
<evidence type="ECO:0000256" key="5">
    <source>
        <dbReference type="ARBA" id="ARBA00022989"/>
    </source>
</evidence>
<sequence>MLPAPLAFGIGMPGLPEMAIFAVIVLVLFGKRLPGAMRSLGQSVGALKQGLAESENTEDPPALESNTKTPTAA</sequence>
<reference evidence="10 11" key="1">
    <citation type="journal article" date="2020" name="Syst. Appl. Microbiol.">
        <title>Alienimonas chondri sp. nov., a novel planctomycete isolated from the biofilm of the red alga Chondrus crispus.</title>
        <authorList>
            <person name="Vitorino I."/>
            <person name="Albuquerque L."/>
            <person name="Wiegand S."/>
            <person name="Kallscheuer N."/>
            <person name="da Costa M.S."/>
            <person name="Lobo-da-Cunha A."/>
            <person name="Jogler C."/>
            <person name="Lage O.M."/>
        </authorList>
    </citation>
    <scope>NUCLEOTIDE SEQUENCE [LARGE SCALE GENOMIC DNA]</scope>
    <source>
        <strain evidence="10 11">LzC2</strain>
    </source>
</reference>
<organism evidence="10 11">
    <name type="scientific">Alienimonas chondri</name>
    <dbReference type="NCBI Taxonomy" id="2681879"/>
    <lineage>
        <taxon>Bacteria</taxon>
        <taxon>Pseudomonadati</taxon>
        <taxon>Planctomycetota</taxon>
        <taxon>Planctomycetia</taxon>
        <taxon>Planctomycetales</taxon>
        <taxon>Planctomycetaceae</taxon>
        <taxon>Alienimonas</taxon>
    </lineage>
</organism>
<evidence type="ECO:0000256" key="6">
    <source>
        <dbReference type="ARBA" id="ARBA00023010"/>
    </source>
</evidence>
<comment type="subcellular location">
    <subcellularLocation>
        <location evidence="1">Membrane</location>
        <topology evidence="1">Single-pass membrane protein</topology>
    </subcellularLocation>
</comment>
<evidence type="ECO:0000256" key="1">
    <source>
        <dbReference type="ARBA" id="ARBA00004167"/>
    </source>
</evidence>
<dbReference type="EMBL" id="WTPX01000004">
    <property type="protein sequence ID" value="NNJ24205.1"/>
    <property type="molecule type" value="Genomic_DNA"/>
</dbReference>
<evidence type="ECO:0000256" key="4">
    <source>
        <dbReference type="ARBA" id="ARBA00022927"/>
    </source>
</evidence>
<proteinExistence type="predicted"/>
<evidence type="ECO:0000256" key="8">
    <source>
        <dbReference type="SAM" id="MobiDB-lite"/>
    </source>
</evidence>
<keyword evidence="7 9" id="KW-0472">Membrane</keyword>
<keyword evidence="4" id="KW-0653">Protein transport</keyword>